<protein>
    <submittedName>
        <fullName evidence="3">Uncharacterized protein</fullName>
    </submittedName>
</protein>
<dbReference type="EnsemblMetazoa" id="CLYHEMT021647.2">
    <property type="protein sequence ID" value="CLYHEMP021647.2"/>
    <property type="gene ID" value="CLYHEMG021647"/>
</dbReference>
<feature type="region of interest" description="Disordered" evidence="2">
    <location>
        <begin position="1"/>
        <end position="20"/>
    </location>
</feature>
<dbReference type="Proteomes" id="UP000594262">
    <property type="component" value="Unplaced"/>
</dbReference>
<feature type="compositionally biased region" description="Polar residues" evidence="2">
    <location>
        <begin position="40"/>
        <end position="54"/>
    </location>
</feature>
<sequence length="250" mass="27401">SSTELSPKSTESRSARASKCPGCHIERVRHDFGIPGPNCSGMSASPPNVTPESSPKTRDSRQLQRRSAILDERSGLPAAHSQIDMLREELSLLENEEQTLRHDIEEEEKRLAEEIESKRLAILRLRASRQAAPSRVSTAQSSNALPSSSAPPLAPISTARQGIPRTSIGLDQAFLRIPQTTTTSVLPHIVSSAVNPSPLVGTQQNLDLQSTLHPRRPAINQSEILLRPTRTNDPTRVLTRIITDKKEILS</sequence>
<dbReference type="AlphaFoldDB" id="A0A7M5XDT4"/>
<evidence type="ECO:0000313" key="3">
    <source>
        <dbReference type="EnsemblMetazoa" id="CLYHEMP021647.2"/>
    </source>
</evidence>
<feature type="compositionally biased region" description="Low complexity" evidence="2">
    <location>
        <begin position="137"/>
        <end position="158"/>
    </location>
</feature>
<feature type="region of interest" description="Disordered" evidence="2">
    <location>
        <begin position="129"/>
        <end position="158"/>
    </location>
</feature>
<name>A0A7M5XDT4_9CNID</name>
<feature type="region of interest" description="Disordered" evidence="2">
    <location>
        <begin position="30"/>
        <end position="76"/>
    </location>
</feature>
<evidence type="ECO:0000313" key="4">
    <source>
        <dbReference type="Proteomes" id="UP000594262"/>
    </source>
</evidence>
<feature type="compositionally biased region" description="Basic and acidic residues" evidence="2">
    <location>
        <begin position="55"/>
        <end position="74"/>
    </location>
</feature>
<keyword evidence="1" id="KW-0175">Coiled coil</keyword>
<reference evidence="3" key="1">
    <citation type="submission" date="2021-01" db="UniProtKB">
        <authorList>
            <consortium name="EnsemblMetazoa"/>
        </authorList>
    </citation>
    <scope>IDENTIFICATION</scope>
</reference>
<evidence type="ECO:0000256" key="2">
    <source>
        <dbReference type="SAM" id="MobiDB-lite"/>
    </source>
</evidence>
<feature type="coiled-coil region" evidence="1">
    <location>
        <begin position="76"/>
        <end position="121"/>
    </location>
</feature>
<proteinExistence type="predicted"/>
<organism evidence="3 4">
    <name type="scientific">Clytia hemisphaerica</name>
    <dbReference type="NCBI Taxonomy" id="252671"/>
    <lineage>
        <taxon>Eukaryota</taxon>
        <taxon>Metazoa</taxon>
        <taxon>Cnidaria</taxon>
        <taxon>Hydrozoa</taxon>
        <taxon>Hydroidolina</taxon>
        <taxon>Leptothecata</taxon>
        <taxon>Obeliida</taxon>
        <taxon>Clytiidae</taxon>
        <taxon>Clytia</taxon>
    </lineage>
</organism>
<evidence type="ECO:0000256" key="1">
    <source>
        <dbReference type="SAM" id="Coils"/>
    </source>
</evidence>
<accession>A0A7M5XDT4</accession>
<keyword evidence="4" id="KW-1185">Reference proteome</keyword>